<dbReference type="AlphaFoldDB" id="A0A655J233"/>
<protein>
    <submittedName>
        <fullName evidence="1">Uncharacterized protein</fullName>
    </submittedName>
</protein>
<evidence type="ECO:0000313" key="1">
    <source>
        <dbReference type="EMBL" id="COW36258.1"/>
    </source>
</evidence>
<dbReference type="EMBL" id="CSAD01000742">
    <property type="protein sequence ID" value="COW36258.1"/>
    <property type="molecule type" value="Genomic_DNA"/>
</dbReference>
<gene>
    <name evidence="1" type="ORF">ERS007679_03722</name>
</gene>
<dbReference type="Proteomes" id="UP000045842">
    <property type="component" value="Unassembled WGS sequence"/>
</dbReference>
<reference evidence="1 2" key="1">
    <citation type="submission" date="2015-03" db="EMBL/GenBank/DDBJ databases">
        <authorList>
            <consortium name="Pathogen Informatics"/>
        </authorList>
    </citation>
    <scope>NUCLEOTIDE SEQUENCE [LARGE SCALE GENOMIC DNA]</scope>
    <source>
        <strain evidence="1 2">G09801536</strain>
    </source>
</reference>
<sequence>MRVLSDGVDRLVQLLHGGQIDGERGLGADLLGFGALHHWAVVDATGQPVQRGPNRRA</sequence>
<evidence type="ECO:0000313" key="2">
    <source>
        <dbReference type="Proteomes" id="UP000045842"/>
    </source>
</evidence>
<organism evidence="1 2">
    <name type="scientific">Mycobacterium tuberculosis</name>
    <dbReference type="NCBI Taxonomy" id="1773"/>
    <lineage>
        <taxon>Bacteria</taxon>
        <taxon>Bacillati</taxon>
        <taxon>Actinomycetota</taxon>
        <taxon>Actinomycetes</taxon>
        <taxon>Mycobacteriales</taxon>
        <taxon>Mycobacteriaceae</taxon>
        <taxon>Mycobacterium</taxon>
        <taxon>Mycobacterium tuberculosis complex</taxon>
    </lineage>
</organism>
<accession>A0A655J233</accession>
<name>A0A655J233_MYCTX</name>
<proteinExistence type="predicted"/>